<feature type="transmembrane region" description="Helical" evidence="5">
    <location>
        <begin position="57"/>
        <end position="84"/>
    </location>
</feature>
<evidence type="ECO:0000313" key="7">
    <source>
        <dbReference type="Proteomes" id="UP001568894"/>
    </source>
</evidence>
<keyword evidence="3 5" id="KW-1133">Transmembrane helix</keyword>
<keyword evidence="4 5" id="KW-0472">Membrane</keyword>
<evidence type="ECO:0000256" key="4">
    <source>
        <dbReference type="ARBA" id="ARBA00023136"/>
    </source>
</evidence>
<keyword evidence="2 5" id="KW-0812">Transmembrane</keyword>
<evidence type="ECO:0000313" key="6">
    <source>
        <dbReference type="EMBL" id="MEZ7514115.1"/>
    </source>
</evidence>
<dbReference type="Pfam" id="PF09685">
    <property type="entry name" value="MamF_MmsF"/>
    <property type="match status" value="1"/>
</dbReference>
<evidence type="ECO:0000256" key="2">
    <source>
        <dbReference type="ARBA" id="ARBA00022692"/>
    </source>
</evidence>
<comment type="subcellular location">
    <subcellularLocation>
        <location evidence="1">Membrane</location>
        <topology evidence="1">Multi-pass membrane protein</topology>
    </subcellularLocation>
</comment>
<evidence type="ECO:0000256" key="1">
    <source>
        <dbReference type="ARBA" id="ARBA00004141"/>
    </source>
</evidence>
<dbReference type="RefSeq" id="WP_026706858.1">
    <property type="nucleotide sequence ID" value="NZ_JASMRN010000002.1"/>
</dbReference>
<proteinExistence type="predicted"/>
<feature type="transmembrane region" description="Helical" evidence="5">
    <location>
        <begin position="12"/>
        <end position="37"/>
    </location>
</feature>
<dbReference type="Proteomes" id="UP001568894">
    <property type="component" value="Unassembled WGS sequence"/>
</dbReference>
<comment type="caution">
    <text evidence="6">The sequence shown here is derived from an EMBL/GenBank/DDBJ whole genome shotgun (WGS) entry which is preliminary data.</text>
</comment>
<sequence>MVLQSEKNTATFIHLSLLTKYFIPFGNYLFPIILWNLKKDKSEYIDHNAKQALNYQLSLLLYVVVLLMIAVPCILATVFNNIAFNTLITDHALNITRFDFSGNIGLITTGFVALFLIAMIKITEFFFIIYAAVKTSNLENFKYPLTIPFIK</sequence>
<reference evidence="6 7" key="1">
    <citation type="submission" date="2023-05" db="EMBL/GenBank/DDBJ databases">
        <title>Adaptations of aquatic viruses from atmosphere-close ecosystems of the Central Arctic Ocean.</title>
        <authorList>
            <person name="Rahlff J."/>
            <person name="Holmfeldt K."/>
        </authorList>
    </citation>
    <scope>NUCLEOTIDE SEQUENCE [LARGE SCALE GENOMIC DNA]</scope>
    <source>
        <strain evidence="6 7">Arc14</strain>
    </source>
</reference>
<gene>
    <name evidence="6" type="ORF">QO192_02340</name>
</gene>
<feature type="transmembrane region" description="Helical" evidence="5">
    <location>
        <begin position="104"/>
        <end position="133"/>
    </location>
</feature>
<accession>A0ABV4KBN2</accession>
<dbReference type="InterPro" id="IPR019109">
    <property type="entry name" value="MamF_MmsF"/>
</dbReference>
<protein>
    <submittedName>
        <fullName evidence="6">DUF4870 domain-containing protein</fullName>
    </submittedName>
</protein>
<name>A0ABV4KBN2_9FLAO</name>
<dbReference type="EMBL" id="JASMRN010000002">
    <property type="protein sequence ID" value="MEZ7514115.1"/>
    <property type="molecule type" value="Genomic_DNA"/>
</dbReference>
<organism evidence="6 7">
    <name type="scientific">Flavobacterium frigidarium</name>
    <dbReference type="NCBI Taxonomy" id="99286"/>
    <lineage>
        <taxon>Bacteria</taxon>
        <taxon>Pseudomonadati</taxon>
        <taxon>Bacteroidota</taxon>
        <taxon>Flavobacteriia</taxon>
        <taxon>Flavobacteriales</taxon>
        <taxon>Flavobacteriaceae</taxon>
        <taxon>Flavobacterium</taxon>
    </lineage>
</organism>
<evidence type="ECO:0000256" key="5">
    <source>
        <dbReference type="SAM" id="Phobius"/>
    </source>
</evidence>
<evidence type="ECO:0000256" key="3">
    <source>
        <dbReference type="ARBA" id="ARBA00022989"/>
    </source>
</evidence>
<keyword evidence="7" id="KW-1185">Reference proteome</keyword>